<protein>
    <submittedName>
        <fullName evidence="2">Uncharacterized protein</fullName>
    </submittedName>
</protein>
<evidence type="ECO:0000313" key="3">
    <source>
        <dbReference type="Proteomes" id="UP000291084"/>
    </source>
</evidence>
<gene>
    <name evidence="2" type="primary">Vigan.04G263800</name>
    <name evidence="2" type="ORF">VIGAN_04263800</name>
</gene>
<evidence type="ECO:0000313" key="2">
    <source>
        <dbReference type="EMBL" id="BAT85136.1"/>
    </source>
</evidence>
<accession>A0A0S3RX13</accession>
<proteinExistence type="predicted"/>
<organism evidence="2 3">
    <name type="scientific">Vigna angularis var. angularis</name>
    <dbReference type="NCBI Taxonomy" id="157739"/>
    <lineage>
        <taxon>Eukaryota</taxon>
        <taxon>Viridiplantae</taxon>
        <taxon>Streptophyta</taxon>
        <taxon>Embryophyta</taxon>
        <taxon>Tracheophyta</taxon>
        <taxon>Spermatophyta</taxon>
        <taxon>Magnoliopsida</taxon>
        <taxon>eudicotyledons</taxon>
        <taxon>Gunneridae</taxon>
        <taxon>Pentapetalae</taxon>
        <taxon>rosids</taxon>
        <taxon>fabids</taxon>
        <taxon>Fabales</taxon>
        <taxon>Fabaceae</taxon>
        <taxon>Papilionoideae</taxon>
        <taxon>50 kb inversion clade</taxon>
        <taxon>NPAAA clade</taxon>
        <taxon>indigoferoid/millettioid clade</taxon>
        <taxon>Phaseoleae</taxon>
        <taxon>Vigna</taxon>
    </lineage>
</organism>
<dbReference type="Proteomes" id="UP000291084">
    <property type="component" value="Chromosome 4"/>
</dbReference>
<name>A0A0S3RX13_PHAAN</name>
<reference evidence="2 3" key="1">
    <citation type="journal article" date="2015" name="Sci. Rep.">
        <title>The power of single molecule real-time sequencing technology in the de novo assembly of a eukaryotic genome.</title>
        <authorList>
            <person name="Sakai H."/>
            <person name="Naito K."/>
            <person name="Ogiso-Tanaka E."/>
            <person name="Takahashi Y."/>
            <person name="Iseki K."/>
            <person name="Muto C."/>
            <person name="Satou K."/>
            <person name="Teruya K."/>
            <person name="Shiroma A."/>
            <person name="Shimoji M."/>
            <person name="Hirano T."/>
            <person name="Itoh T."/>
            <person name="Kaga A."/>
            <person name="Tomooka N."/>
        </authorList>
    </citation>
    <scope>NUCLEOTIDE SEQUENCE [LARGE SCALE GENOMIC DNA]</scope>
    <source>
        <strain evidence="3">cv. Shumari</strain>
    </source>
</reference>
<dbReference type="AlphaFoldDB" id="A0A0S3RX13"/>
<keyword evidence="1" id="KW-0472">Membrane</keyword>
<sequence>MLCCVAWCGGTNHLHLFTTTQYYRVCMCVAERYLHQCCLHSSSLTTLTSLPLYQDQVSLIPFALISHTKHVTPFFHIFFLFFSLSGFRLFAVIFYRPHSPNCS</sequence>
<evidence type="ECO:0000256" key="1">
    <source>
        <dbReference type="SAM" id="Phobius"/>
    </source>
</evidence>
<dbReference type="EMBL" id="AP015037">
    <property type="protein sequence ID" value="BAT85136.1"/>
    <property type="molecule type" value="Genomic_DNA"/>
</dbReference>
<feature type="transmembrane region" description="Helical" evidence="1">
    <location>
        <begin position="74"/>
        <end position="95"/>
    </location>
</feature>
<keyword evidence="1" id="KW-1133">Transmembrane helix</keyword>
<keyword evidence="1" id="KW-0812">Transmembrane</keyword>
<keyword evidence="3" id="KW-1185">Reference proteome</keyword>